<gene>
    <name evidence="1" type="ORF">BD293_1149</name>
</gene>
<dbReference type="Proteomes" id="UP000320582">
    <property type="component" value="Unassembled WGS sequence"/>
</dbReference>
<protein>
    <submittedName>
        <fullName evidence="1">Uncharacterized protein</fullName>
    </submittedName>
</protein>
<sequence length="56" mass="6288">MFRKVILPVDQTYIDHAIRTLQGAFDQTLPRGEWRCSGGAQSTLTHGNCRKKSAAR</sequence>
<dbReference type="EMBL" id="VFPT01000001">
    <property type="protein sequence ID" value="TQM92540.1"/>
    <property type="molecule type" value="Genomic_DNA"/>
</dbReference>
<proteinExistence type="predicted"/>
<dbReference type="AlphaFoldDB" id="A0A543KBU2"/>
<organism evidence="1 2">
    <name type="scientific">Roseinatronobacter monicus</name>
    <dbReference type="NCBI Taxonomy" id="393481"/>
    <lineage>
        <taxon>Bacteria</taxon>
        <taxon>Pseudomonadati</taxon>
        <taxon>Pseudomonadota</taxon>
        <taxon>Alphaproteobacteria</taxon>
        <taxon>Rhodobacterales</taxon>
        <taxon>Paracoccaceae</taxon>
        <taxon>Roseinatronobacter</taxon>
    </lineage>
</organism>
<evidence type="ECO:0000313" key="2">
    <source>
        <dbReference type="Proteomes" id="UP000320582"/>
    </source>
</evidence>
<name>A0A543KBU2_9RHOB</name>
<accession>A0A543KBU2</accession>
<evidence type="ECO:0000313" key="1">
    <source>
        <dbReference type="EMBL" id="TQM92540.1"/>
    </source>
</evidence>
<keyword evidence="2" id="KW-1185">Reference proteome</keyword>
<reference evidence="1 2" key="1">
    <citation type="submission" date="2019-06" db="EMBL/GenBank/DDBJ databases">
        <title>Genomic Encyclopedia of Archaeal and Bacterial Type Strains, Phase II (KMG-II): from individual species to whole genera.</title>
        <authorList>
            <person name="Goeker M."/>
        </authorList>
    </citation>
    <scope>NUCLEOTIDE SEQUENCE [LARGE SCALE GENOMIC DNA]</scope>
    <source>
        <strain evidence="1 2">DSM 18423</strain>
    </source>
</reference>
<comment type="caution">
    <text evidence="1">The sequence shown here is derived from an EMBL/GenBank/DDBJ whole genome shotgun (WGS) entry which is preliminary data.</text>
</comment>